<evidence type="ECO:0000256" key="1">
    <source>
        <dbReference type="SAM" id="MobiDB-lite"/>
    </source>
</evidence>
<evidence type="ECO:0000313" key="3">
    <source>
        <dbReference type="Proteomes" id="UP000598775"/>
    </source>
</evidence>
<evidence type="ECO:0008006" key="4">
    <source>
        <dbReference type="Google" id="ProtNLM"/>
    </source>
</evidence>
<dbReference type="Pfam" id="PF13822">
    <property type="entry name" value="ACC_epsilon"/>
    <property type="match status" value="1"/>
</dbReference>
<dbReference type="Proteomes" id="UP000598775">
    <property type="component" value="Unassembled WGS sequence"/>
</dbReference>
<dbReference type="InterPro" id="IPR032716">
    <property type="entry name" value="ACC_epsilon"/>
</dbReference>
<proteinExistence type="predicted"/>
<evidence type="ECO:0000313" key="2">
    <source>
        <dbReference type="EMBL" id="GGF13763.1"/>
    </source>
</evidence>
<protein>
    <recommendedName>
        <fullName evidence="4">Acyl-CoA carboxylase subunit epsilon</fullName>
    </recommendedName>
</protein>
<sequence length="74" mass="8199">MSDEAAPENVPVIVTTKNVTVTELAAVSAVVRGMLIEENDSLRAEKTAAPSRWQRSQRTVRGELHRATHSWVDE</sequence>
<organism evidence="2 3">
    <name type="scientific">Subtercola lobariae</name>
    <dbReference type="NCBI Taxonomy" id="1588641"/>
    <lineage>
        <taxon>Bacteria</taxon>
        <taxon>Bacillati</taxon>
        <taxon>Actinomycetota</taxon>
        <taxon>Actinomycetes</taxon>
        <taxon>Micrococcales</taxon>
        <taxon>Microbacteriaceae</taxon>
        <taxon>Subtercola</taxon>
    </lineage>
</organism>
<gene>
    <name evidence="2" type="ORF">GCM10011399_04550</name>
</gene>
<dbReference type="EMBL" id="BMGP01000001">
    <property type="protein sequence ID" value="GGF13763.1"/>
    <property type="molecule type" value="Genomic_DNA"/>
</dbReference>
<name>A0A917B0E2_9MICO</name>
<keyword evidence="3" id="KW-1185">Reference proteome</keyword>
<feature type="compositionally biased region" description="Basic and acidic residues" evidence="1">
    <location>
        <begin position="60"/>
        <end position="74"/>
    </location>
</feature>
<dbReference type="GO" id="GO:0004658">
    <property type="term" value="F:propionyl-CoA carboxylase activity"/>
    <property type="evidence" value="ECO:0007669"/>
    <property type="project" value="InterPro"/>
</dbReference>
<feature type="region of interest" description="Disordered" evidence="1">
    <location>
        <begin position="47"/>
        <end position="74"/>
    </location>
</feature>
<comment type="caution">
    <text evidence="2">The sequence shown here is derived from an EMBL/GenBank/DDBJ whole genome shotgun (WGS) entry which is preliminary data.</text>
</comment>
<reference evidence="2 3" key="1">
    <citation type="journal article" date="2014" name="Int. J. Syst. Evol. Microbiol.">
        <title>Complete genome sequence of Corynebacterium casei LMG S-19264T (=DSM 44701T), isolated from a smear-ripened cheese.</title>
        <authorList>
            <consortium name="US DOE Joint Genome Institute (JGI-PGF)"/>
            <person name="Walter F."/>
            <person name="Albersmeier A."/>
            <person name="Kalinowski J."/>
            <person name="Ruckert C."/>
        </authorList>
    </citation>
    <scope>NUCLEOTIDE SEQUENCE [LARGE SCALE GENOMIC DNA]</scope>
    <source>
        <strain evidence="2 3">CGMCC 1.12976</strain>
    </source>
</reference>
<dbReference type="AlphaFoldDB" id="A0A917B0E2"/>
<dbReference type="GO" id="GO:0003989">
    <property type="term" value="F:acetyl-CoA carboxylase activity"/>
    <property type="evidence" value="ECO:0007669"/>
    <property type="project" value="InterPro"/>
</dbReference>
<accession>A0A917B0E2</accession>
<dbReference type="RefSeq" id="WP_188673017.1">
    <property type="nucleotide sequence ID" value="NZ_BMGP01000001.1"/>
</dbReference>